<keyword evidence="5" id="KW-1185">Reference proteome</keyword>
<dbReference type="GO" id="GO:0044550">
    <property type="term" value="P:secondary metabolite biosynthetic process"/>
    <property type="evidence" value="ECO:0007669"/>
    <property type="project" value="UniProtKB-ARBA"/>
</dbReference>
<dbReference type="PANTHER" id="PTHR44845">
    <property type="entry name" value="CARRIER DOMAIN-CONTAINING PROTEIN"/>
    <property type="match status" value="1"/>
</dbReference>
<proteinExistence type="predicted"/>
<dbReference type="SUPFAM" id="SSF47336">
    <property type="entry name" value="ACP-like"/>
    <property type="match status" value="1"/>
</dbReference>
<comment type="caution">
    <text evidence="4">The sequence shown here is derived from an EMBL/GenBank/DDBJ whole genome shotgun (WGS) entry which is preliminary data.</text>
</comment>
<protein>
    <submittedName>
        <fullName evidence="4">NRPS-like protein biosynthetic cluster</fullName>
    </submittedName>
</protein>
<organism evidence="4 5">
    <name type="scientific">Penicillium chermesinum</name>
    <dbReference type="NCBI Taxonomy" id="63820"/>
    <lineage>
        <taxon>Eukaryota</taxon>
        <taxon>Fungi</taxon>
        <taxon>Dikarya</taxon>
        <taxon>Ascomycota</taxon>
        <taxon>Pezizomycotina</taxon>
        <taxon>Eurotiomycetes</taxon>
        <taxon>Eurotiomycetidae</taxon>
        <taxon>Eurotiales</taxon>
        <taxon>Aspergillaceae</taxon>
        <taxon>Penicillium</taxon>
    </lineage>
</organism>
<dbReference type="InterPro" id="IPR036291">
    <property type="entry name" value="NAD(P)-bd_dom_sf"/>
</dbReference>
<reference evidence="4" key="2">
    <citation type="journal article" date="2023" name="IMA Fungus">
        <title>Comparative genomic study of the Penicillium genus elucidates a diverse pangenome and 15 lateral gene transfer events.</title>
        <authorList>
            <person name="Petersen C."/>
            <person name="Sorensen T."/>
            <person name="Nielsen M.R."/>
            <person name="Sondergaard T.E."/>
            <person name="Sorensen J.L."/>
            <person name="Fitzpatrick D.A."/>
            <person name="Frisvad J.C."/>
            <person name="Nielsen K.L."/>
        </authorList>
    </citation>
    <scope>NUCLEOTIDE SEQUENCE</scope>
    <source>
        <strain evidence="4">IBT 19713</strain>
    </source>
</reference>
<dbReference type="OrthoDB" id="329835at2759"/>
<dbReference type="GeneID" id="83205776"/>
<name>A0A9W9NHM8_9EURO</name>
<dbReference type="InterPro" id="IPR009081">
    <property type="entry name" value="PP-bd_ACP"/>
</dbReference>
<reference evidence="4" key="1">
    <citation type="submission" date="2022-11" db="EMBL/GenBank/DDBJ databases">
        <authorList>
            <person name="Petersen C."/>
        </authorList>
    </citation>
    <scope>NUCLEOTIDE SEQUENCE</scope>
    <source>
        <strain evidence="4">IBT 19713</strain>
    </source>
</reference>
<dbReference type="InterPro" id="IPR010080">
    <property type="entry name" value="Thioester_reductase-like_dom"/>
</dbReference>
<dbReference type="EMBL" id="JAPQKS010000007">
    <property type="protein sequence ID" value="KAJ5219973.1"/>
    <property type="molecule type" value="Genomic_DNA"/>
</dbReference>
<accession>A0A9W9NHM8</accession>
<dbReference type="Pfam" id="PF00550">
    <property type="entry name" value="PP-binding"/>
    <property type="match status" value="1"/>
</dbReference>
<evidence type="ECO:0000313" key="5">
    <source>
        <dbReference type="Proteomes" id="UP001150941"/>
    </source>
</evidence>
<dbReference type="InterPro" id="IPR036736">
    <property type="entry name" value="ACP-like_sf"/>
</dbReference>
<evidence type="ECO:0000256" key="1">
    <source>
        <dbReference type="ARBA" id="ARBA00022450"/>
    </source>
</evidence>
<dbReference type="Gene3D" id="1.10.1200.10">
    <property type="entry name" value="ACP-like"/>
    <property type="match status" value="1"/>
</dbReference>
<keyword evidence="1" id="KW-0596">Phosphopantetheine</keyword>
<sequence length="537" mass="58492">MSASLTETQKKVAAIWGEVLPNITARMLLPKSNFFEDGGHSILAQQMLFKVRREWPDIDIPMSAIFQSQTLEEFAAEIDRAQDPTGLRLDQNVDLASSIADQAYSADARELAEKLPATIAKSTEPEPTTTLLTGATGFLGSYILHTLLSTSNQMRVIAHVRCKDAPSGLQRLKGIAETYGLWREEWASRIQVVPGDISKPQLGMSTEDWDRLAQEVDLIVHNGAQVNWMLPYSSLRPANVLSTMECVTLCNSGKPKRLAFVSSTSTLDTDHFVSQSRQGSKVLETDNLEGSAKGLGTGYGQSKWASEYIVREAGRRGLSGVVVRPGYITGDPVSGFSVTDDFLLRLWKACIQVQARPDIPQNTINQVPVTHVSRVVVASLLHPPVEPLGVVQVTSHPRLTTNQYLGALETYGYNTPQVPYREWCTLLHNFVANDSNTGSKELALLPLFHFVVGDLPSHSIAPELDDAHAAKALRSFGTPPEQLNDLAVNEETAGRYLAFLIATGFIPAPPAAGSKAIPEIDSQRLQALGSLGGRSSK</sequence>
<dbReference type="PROSITE" id="PS50075">
    <property type="entry name" value="CARRIER"/>
    <property type="match status" value="1"/>
</dbReference>
<dbReference type="PANTHER" id="PTHR44845:SF1">
    <property type="entry name" value="L-2-AMINOADIPATE REDUCTASE"/>
    <property type="match status" value="1"/>
</dbReference>
<dbReference type="SUPFAM" id="SSF51735">
    <property type="entry name" value="NAD(P)-binding Rossmann-fold domains"/>
    <property type="match status" value="1"/>
</dbReference>
<dbReference type="AlphaFoldDB" id="A0A9W9NHM8"/>
<dbReference type="NCBIfam" id="TIGR01746">
    <property type="entry name" value="Thioester-redct"/>
    <property type="match status" value="1"/>
</dbReference>
<gene>
    <name evidence="4" type="ORF">N7468_009177</name>
</gene>
<dbReference type="InterPro" id="IPR013120">
    <property type="entry name" value="FAR_NAD-bd"/>
</dbReference>
<feature type="domain" description="Carrier" evidence="3">
    <location>
        <begin position="3"/>
        <end position="82"/>
    </location>
</feature>
<dbReference type="CDD" id="cd05235">
    <property type="entry name" value="SDR_e1"/>
    <property type="match status" value="1"/>
</dbReference>
<evidence type="ECO:0000259" key="3">
    <source>
        <dbReference type="PROSITE" id="PS50075"/>
    </source>
</evidence>
<dbReference type="Gene3D" id="3.40.50.720">
    <property type="entry name" value="NAD(P)-binding Rossmann-like Domain"/>
    <property type="match status" value="1"/>
</dbReference>
<keyword evidence="2" id="KW-0597">Phosphoprotein</keyword>
<evidence type="ECO:0000256" key="2">
    <source>
        <dbReference type="ARBA" id="ARBA00022553"/>
    </source>
</evidence>
<dbReference type="Pfam" id="PF07993">
    <property type="entry name" value="NAD_binding_4"/>
    <property type="match status" value="1"/>
</dbReference>
<dbReference type="Proteomes" id="UP001150941">
    <property type="component" value="Unassembled WGS sequence"/>
</dbReference>
<dbReference type="RefSeq" id="XP_058326803.1">
    <property type="nucleotide sequence ID" value="XM_058478473.1"/>
</dbReference>
<evidence type="ECO:0000313" key="4">
    <source>
        <dbReference type="EMBL" id="KAJ5219973.1"/>
    </source>
</evidence>